<keyword evidence="3" id="KW-1185">Reference proteome</keyword>
<comment type="caution">
    <text evidence="2">The sequence shown here is derived from an EMBL/GenBank/DDBJ whole genome shotgun (WGS) entry which is preliminary data.</text>
</comment>
<evidence type="ECO:0000256" key="1">
    <source>
        <dbReference type="SAM" id="MobiDB-lite"/>
    </source>
</evidence>
<name>A0AAJ0A4J2_9PEZI</name>
<dbReference type="RefSeq" id="XP_060450519.1">
    <property type="nucleotide sequence ID" value="XM_060596367.1"/>
</dbReference>
<reference evidence="2" key="1">
    <citation type="submission" date="2021-06" db="EMBL/GenBank/DDBJ databases">
        <title>Comparative genomics, transcriptomics and evolutionary studies reveal genomic signatures of adaptation to plant cell wall in hemibiotrophic fungi.</title>
        <authorList>
            <consortium name="DOE Joint Genome Institute"/>
            <person name="Baroncelli R."/>
            <person name="Diaz J.F."/>
            <person name="Benocci T."/>
            <person name="Peng M."/>
            <person name="Battaglia E."/>
            <person name="Haridas S."/>
            <person name="Andreopoulos W."/>
            <person name="Labutti K."/>
            <person name="Pangilinan J."/>
            <person name="Floch G.L."/>
            <person name="Makela M.R."/>
            <person name="Henrissat B."/>
            <person name="Grigoriev I.V."/>
            <person name="Crouch J.A."/>
            <person name="De Vries R.P."/>
            <person name="Sukno S.A."/>
            <person name="Thon M.R."/>
        </authorList>
    </citation>
    <scope>NUCLEOTIDE SEQUENCE</scope>
    <source>
        <strain evidence="2">CBS 102054</strain>
    </source>
</reference>
<dbReference type="EMBL" id="JAHMHQ010000002">
    <property type="protein sequence ID" value="KAK1654475.1"/>
    <property type="molecule type" value="Genomic_DNA"/>
</dbReference>
<gene>
    <name evidence="2" type="ORF">BDP81DRAFT_83930</name>
</gene>
<protein>
    <submittedName>
        <fullName evidence="2">Uncharacterized protein</fullName>
    </submittedName>
</protein>
<feature type="compositionally biased region" description="Basic and acidic residues" evidence="1">
    <location>
        <begin position="41"/>
        <end position="52"/>
    </location>
</feature>
<proteinExistence type="predicted"/>
<dbReference type="AlphaFoldDB" id="A0AAJ0A4J2"/>
<evidence type="ECO:0000313" key="2">
    <source>
        <dbReference type="EMBL" id="KAK1654475.1"/>
    </source>
</evidence>
<organism evidence="2 3">
    <name type="scientific">Colletotrichum phormii</name>
    <dbReference type="NCBI Taxonomy" id="359342"/>
    <lineage>
        <taxon>Eukaryota</taxon>
        <taxon>Fungi</taxon>
        <taxon>Dikarya</taxon>
        <taxon>Ascomycota</taxon>
        <taxon>Pezizomycotina</taxon>
        <taxon>Sordariomycetes</taxon>
        <taxon>Hypocreomycetidae</taxon>
        <taxon>Glomerellales</taxon>
        <taxon>Glomerellaceae</taxon>
        <taxon>Colletotrichum</taxon>
        <taxon>Colletotrichum acutatum species complex</taxon>
    </lineage>
</organism>
<feature type="region of interest" description="Disordered" evidence="1">
    <location>
        <begin position="41"/>
        <end position="89"/>
    </location>
</feature>
<accession>A0AAJ0A4J2</accession>
<sequence length="205" mass="22826">MRVSGHQDRRMPTSHQTFSDKCLWDELRTDASWLVYTERNSHGDAHGGEVRNDSSSSRRKSAAMAPADQQQRSDKGGGGGEALGEQSKQVMSQQVSHGLILAGRLVGPLVQIDRWREYLANSREVILPGPRALLACLRRPQQARTIQLSQRYAACHHSSVQPSRLLVMRTQPPPFPKVLVKVNQTTAAEAAKKKDVFLVTRIARL</sequence>
<dbReference type="GeneID" id="85481229"/>
<evidence type="ECO:0000313" key="3">
    <source>
        <dbReference type="Proteomes" id="UP001243989"/>
    </source>
</evidence>
<dbReference type="Proteomes" id="UP001243989">
    <property type="component" value="Unassembled WGS sequence"/>
</dbReference>